<evidence type="ECO:0000313" key="3">
    <source>
        <dbReference type="EMBL" id="AIC92139.1"/>
    </source>
</evidence>
<organism evidence="3 4">
    <name type="scientific">Bifidobacterium [indicum] DSM 20214 = LMG 11587</name>
    <dbReference type="NCBI Taxonomy" id="1341694"/>
    <lineage>
        <taxon>Bacteria</taxon>
        <taxon>Bacillati</taxon>
        <taxon>Actinomycetota</taxon>
        <taxon>Actinomycetes</taxon>
        <taxon>Bifidobacteriales</taxon>
        <taxon>Bifidobacteriaceae</taxon>
        <taxon>Bifidobacterium</taxon>
    </lineage>
</organism>
<dbReference type="KEGG" id="bii:BINDI_0872"/>
<protein>
    <submittedName>
        <fullName evidence="3">Putative cell surface elastin binding protein EbpS</fullName>
    </submittedName>
</protein>
<keyword evidence="2" id="KW-0472">Membrane</keyword>
<accession>A0A087VUY1</accession>
<feature type="compositionally biased region" description="Polar residues" evidence="1">
    <location>
        <begin position="164"/>
        <end position="180"/>
    </location>
</feature>
<dbReference type="Proteomes" id="UP000028569">
    <property type="component" value="Chromosome"/>
</dbReference>
<dbReference type="RefSeq" id="WP_033490386.1">
    <property type="nucleotide sequence ID" value="NZ_CP006018.1"/>
</dbReference>
<feature type="compositionally biased region" description="Basic and acidic residues" evidence="1">
    <location>
        <begin position="181"/>
        <end position="191"/>
    </location>
</feature>
<evidence type="ECO:0000256" key="2">
    <source>
        <dbReference type="SAM" id="Phobius"/>
    </source>
</evidence>
<keyword evidence="2" id="KW-1133">Transmembrane helix</keyword>
<keyword evidence="2" id="KW-0812">Transmembrane</keyword>
<evidence type="ECO:0000313" key="4">
    <source>
        <dbReference type="Proteomes" id="UP000028569"/>
    </source>
</evidence>
<gene>
    <name evidence="3" type="ORF">BINDI_0872</name>
</gene>
<dbReference type="HOGENOM" id="CLU_111960_0_0_11"/>
<dbReference type="EMBL" id="CP006018">
    <property type="protein sequence ID" value="AIC92139.1"/>
    <property type="molecule type" value="Genomic_DNA"/>
</dbReference>
<proteinExistence type="predicted"/>
<dbReference type="OrthoDB" id="3233344at2"/>
<feature type="compositionally biased region" description="Low complexity" evidence="1">
    <location>
        <begin position="140"/>
        <end position="154"/>
    </location>
</feature>
<sequence length="191" mass="20944">MSSAKQQQPAGMETKPANRKPLPGVRIILVILGLVMALVAVWGLANIHAISTYNEATRSLNTSIAEANRSDADPDRIKAIQDQTDKLFHQAESLGPILLPGTRQAIHKSKAVSDKLTRRVTRQIRSQEVAKGEEGQAADLQEQNGQGQQGLTQEQQDKVDEILRQNQQVQDPSTGPQTSQGKEDPKTVKPW</sequence>
<dbReference type="GeneID" id="91566346"/>
<dbReference type="AlphaFoldDB" id="A0A087VUY1"/>
<feature type="transmembrane region" description="Helical" evidence="2">
    <location>
        <begin position="25"/>
        <end position="45"/>
    </location>
</feature>
<dbReference type="InterPro" id="IPR046314">
    <property type="entry name" value="DUF6466"/>
</dbReference>
<feature type="region of interest" description="Disordered" evidence="1">
    <location>
        <begin position="125"/>
        <end position="191"/>
    </location>
</feature>
<name>A0A087VUY1_9BIFI</name>
<dbReference type="Pfam" id="PF20070">
    <property type="entry name" value="DUF6466"/>
    <property type="match status" value="1"/>
</dbReference>
<evidence type="ECO:0000256" key="1">
    <source>
        <dbReference type="SAM" id="MobiDB-lite"/>
    </source>
</evidence>
<keyword evidence="4" id="KW-1185">Reference proteome</keyword>
<reference evidence="3 4" key="1">
    <citation type="journal article" date="2014" name="Appl. Environ. Microbiol.">
        <title>Genomic encyclopedia of type strains of the genus Bifidobacterium.</title>
        <authorList>
            <person name="Milani C."/>
            <person name="Lugli G.A."/>
            <person name="Duranti S."/>
            <person name="Turroni F."/>
            <person name="Bottacini F."/>
            <person name="Mangifesta M."/>
            <person name="Sanchez B."/>
            <person name="Viappiani A."/>
            <person name="Mancabelli L."/>
            <person name="Taminiau B."/>
            <person name="Delcenserie V."/>
            <person name="Barrangou R."/>
            <person name="Margolles A."/>
            <person name="van Sinderen D."/>
            <person name="Ventura M."/>
        </authorList>
    </citation>
    <scope>NUCLEOTIDE SEQUENCE [LARGE SCALE GENOMIC DNA]</scope>
    <source>
        <strain evidence="3 4">LMG 11587</strain>
    </source>
</reference>